<dbReference type="HOGENOM" id="CLU_2849552_0_0_1"/>
<sequence length="65" mass="7366">MTKHLLKQATKQLRQFSTQRHSYGMLMAIAGVAQGHPESDWLQTVLDEVLRPLEERPLATAFGMT</sequence>
<proteinExistence type="predicted"/>
<accession>T0LQP3</accession>
<dbReference type="AlphaFoldDB" id="T0LQP3"/>
<protein>
    <submittedName>
        <fullName evidence="1">Uncharacterized protein</fullName>
    </submittedName>
</protein>
<evidence type="ECO:0000313" key="1">
    <source>
        <dbReference type="EMBL" id="EQB53986.1"/>
    </source>
</evidence>
<comment type="caution">
    <text evidence="1">The sequence shown here is derived from an EMBL/GenBank/DDBJ whole genome shotgun (WGS) entry which is preliminary data.</text>
</comment>
<dbReference type="EMBL" id="AMYD01001257">
    <property type="protein sequence ID" value="EQB53986.1"/>
    <property type="molecule type" value="Genomic_DNA"/>
</dbReference>
<evidence type="ECO:0000313" key="2">
    <source>
        <dbReference type="Proteomes" id="UP000015530"/>
    </source>
</evidence>
<reference evidence="2" key="1">
    <citation type="journal article" date="2013" name="Mol. Plant Microbe Interact.">
        <title>Global aspects of pacC regulation of pathogenicity genes in Colletotrichum gloeosporioides as revealed by transcriptome analysis.</title>
        <authorList>
            <person name="Alkan N."/>
            <person name="Meng X."/>
            <person name="Friedlander G."/>
            <person name="Reuveni E."/>
            <person name="Sukno S."/>
            <person name="Sherman A."/>
            <person name="Thon M."/>
            <person name="Fluhr R."/>
            <person name="Prusky D."/>
        </authorList>
    </citation>
    <scope>NUCLEOTIDE SEQUENCE [LARGE SCALE GENOMIC DNA]</scope>
    <source>
        <strain evidence="2">Cg-14</strain>
    </source>
</reference>
<organism evidence="1 2">
    <name type="scientific">Colletotrichum gloeosporioides (strain Cg-14)</name>
    <name type="common">Anthracnose fungus</name>
    <name type="synonym">Glomerella cingulata</name>
    <dbReference type="NCBI Taxonomy" id="1237896"/>
    <lineage>
        <taxon>Eukaryota</taxon>
        <taxon>Fungi</taxon>
        <taxon>Dikarya</taxon>
        <taxon>Ascomycota</taxon>
        <taxon>Pezizomycotina</taxon>
        <taxon>Sordariomycetes</taxon>
        <taxon>Hypocreomycetidae</taxon>
        <taxon>Glomerellales</taxon>
        <taxon>Glomerellaceae</taxon>
        <taxon>Colletotrichum</taxon>
        <taxon>Colletotrichum gloeosporioides species complex</taxon>
    </lineage>
</organism>
<dbReference type="Proteomes" id="UP000015530">
    <property type="component" value="Unassembled WGS sequence"/>
</dbReference>
<gene>
    <name evidence="1" type="ORF">CGLO_06235</name>
</gene>
<name>T0LQP3_COLGC</name>